<organism evidence="2 3">
    <name type="scientific">Corallococcus sicarius</name>
    <dbReference type="NCBI Taxonomy" id="2316726"/>
    <lineage>
        <taxon>Bacteria</taxon>
        <taxon>Pseudomonadati</taxon>
        <taxon>Myxococcota</taxon>
        <taxon>Myxococcia</taxon>
        <taxon>Myxococcales</taxon>
        <taxon>Cystobacterineae</taxon>
        <taxon>Myxococcaceae</taxon>
        <taxon>Corallococcus</taxon>
    </lineage>
</organism>
<dbReference type="Proteomes" id="UP000273405">
    <property type="component" value="Unassembled WGS sequence"/>
</dbReference>
<dbReference type="AlphaFoldDB" id="A0A3A8MXV9"/>
<gene>
    <name evidence="2" type="ORF">D7X12_30725</name>
</gene>
<sequence length="397" mass="43178">MKTGVGVGMDGRATVRGNWKRAVIAGCLIAAPAAQAATILEPRLRITAEERFDNDLRLGAGAGAGGQFMTKLSPRLGLDVKNEQLTLDTFYATDLLARHGSGKVTLDHRAGFGFRDVLSRRLRLDASARVFRVTDPTSLPRDGLARSTSPTFYTQAKVGLTGRVTERMDVRGNYSFEATRIIEPGREAGYAHTPSVELWYRSTRRLSLGAEYRYQGFLYAGDYSQAHGASAALRYRLSRPTTLTLKGGPVRYLPSEASRGGWMPRVSLELMREGERSEVGFAIGHDLVGASGFSGAVWADYASLMAAHRFTAKLSAFGAASFFRNGRAPGEYYTEWRNTTNVSQGYAVGGGVEYRLSRKLALQGAVDRIAQVGAADTAVAGDLTRNVFALRLVMTPW</sequence>
<comment type="caution">
    <text evidence="2">The sequence shown here is derived from an EMBL/GenBank/DDBJ whole genome shotgun (WGS) entry which is preliminary data.</text>
</comment>
<keyword evidence="1" id="KW-0732">Signal</keyword>
<proteinExistence type="predicted"/>
<evidence type="ECO:0000256" key="1">
    <source>
        <dbReference type="SAM" id="SignalP"/>
    </source>
</evidence>
<feature type="chain" id="PRO_5017266363" description="Porin" evidence="1">
    <location>
        <begin position="37"/>
        <end position="397"/>
    </location>
</feature>
<dbReference type="EMBL" id="RAWG01000260">
    <property type="protein sequence ID" value="RKH37107.1"/>
    <property type="molecule type" value="Genomic_DNA"/>
</dbReference>
<evidence type="ECO:0008006" key="4">
    <source>
        <dbReference type="Google" id="ProtNLM"/>
    </source>
</evidence>
<name>A0A3A8MXV9_9BACT</name>
<protein>
    <recommendedName>
        <fullName evidence="4">Porin</fullName>
    </recommendedName>
</protein>
<accession>A0A3A8MXV9</accession>
<evidence type="ECO:0000313" key="3">
    <source>
        <dbReference type="Proteomes" id="UP000273405"/>
    </source>
</evidence>
<reference evidence="3" key="1">
    <citation type="submission" date="2018-09" db="EMBL/GenBank/DDBJ databases">
        <authorList>
            <person name="Livingstone P.G."/>
            <person name="Whitworth D.E."/>
        </authorList>
    </citation>
    <scope>NUCLEOTIDE SEQUENCE [LARGE SCALE GENOMIC DNA]</scope>
    <source>
        <strain evidence="3">CA040B</strain>
    </source>
</reference>
<dbReference type="SUPFAM" id="SSF56935">
    <property type="entry name" value="Porins"/>
    <property type="match status" value="1"/>
</dbReference>
<dbReference type="OrthoDB" id="5379315at2"/>
<keyword evidence="3" id="KW-1185">Reference proteome</keyword>
<dbReference type="RefSeq" id="WP_120628806.1">
    <property type="nucleotide sequence ID" value="NZ_RAWG01000260.1"/>
</dbReference>
<evidence type="ECO:0000313" key="2">
    <source>
        <dbReference type="EMBL" id="RKH37107.1"/>
    </source>
</evidence>
<feature type="signal peptide" evidence="1">
    <location>
        <begin position="1"/>
        <end position="36"/>
    </location>
</feature>